<dbReference type="AlphaFoldDB" id="A0A0H2RL53"/>
<evidence type="ECO:0000313" key="5">
    <source>
        <dbReference type="Proteomes" id="UP000053477"/>
    </source>
</evidence>
<proteinExistence type="predicted"/>
<feature type="region of interest" description="Disordered" evidence="2">
    <location>
        <begin position="339"/>
        <end position="363"/>
    </location>
</feature>
<feature type="region of interest" description="Disordered" evidence="2">
    <location>
        <begin position="82"/>
        <end position="119"/>
    </location>
</feature>
<dbReference type="InterPro" id="IPR012677">
    <property type="entry name" value="Nucleotide-bd_a/b_plait_sf"/>
</dbReference>
<dbReference type="GO" id="GO:0005643">
    <property type="term" value="C:nuclear pore"/>
    <property type="evidence" value="ECO:0007669"/>
    <property type="project" value="UniProtKB-UniRule"/>
</dbReference>
<reference evidence="4 5" key="1">
    <citation type="submission" date="2015-04" db="EMBL/GenBank/DDBJ databases">
        <title>Complete genome sequence of Schizopora paradoxa KUC8140, a cosmopolitan wood degrader in East Asia.</title>
        <authorList>
            <consortium name="DOE Joint Genome Institute"/>
            <person name="Min B."/>
            <person name="Park H."/>
            <person name="Jang Y."/>
            <person name="Kim J.-J."/>
            <person name="Kim K.H."/>
            <person name="Pangilinan J."/>
            <person name="Lipzen A."/>
            <person name="Riley R."/>
            <person name="Grigoriev I.V."/>
            <person name="Spatafora J.W."/>
            <person name="Choi I.-G."/>
        </authorList>
    </citation>
    <scope>NUCLEOTIDE SEQUENCE [LARGE SCALE GENOMIC DNA]</scope>
    <source>
        <strain evidence="4 5">KUC8140</strain>
    </source>
</reference>
<keyword evidence="1" id="KW-0906">Nuclear pore complex</keyword>
<keyword evidence="1" id="KW-0539">Nucleus</keyword>
<evidence type="ECO:0000259" key="3">
    <source>
        <dbReference type="PROSITE" id="PS51472"/>
    </source>
</evidence>
<keyword evidence="1" id="KW-0653">Protein transport</keyword>
<dbReference type="EMBL" id="KQ085972">
    <property type="protein sequence ID" value="KLO12690.1"/>
    <property type="molecule type" value="Genomic_DNA"/>
</dbReference>
<evidence type="ECO:0000256" key="2">
    <source>
        <dbReference type="SAM" id="MobiDB-lite"/>
    </source>
</evidence>
<accession>A0A0H2RL53</accession>
<keyword evidence="1" id="KW-0811">Translocation</keyword>
<dbReference type="InterPro" id="IPR007846">
    <property type="entry name" value="RRM_NUP35_dom"/>
</dbReference>
<feature type="region of interest" description="Disordered" evidence="2">
    <location>
        <begin position="1"/>
        <end position="43"/>
    </location>
</feature>
<feature type="compositionally biased region" description="Polar residues" evidence="2">
    <location>
        <begin position="8"/>
        <end position="19"/>
    </location>
</feature>
<feature type="compositionally biased region" description="Polar residues" evidence="2">
    <location>
        <begin position="109"/>
        <end position="119"/>
    </location>
</feature>
<dbReference type="InParanoid" id="A0A0H2RL53"/>
<dbReference type="GO" id="GO:0051028">
    <property type="term" value="P:mRNA transport"/>
    <property type="evidence" value="ECO:0007669"/>
    <property type="project" value="UniProtKB-UniRule"/>
</dbReference>
<dbReference type="OrthoDB" id="3365060at2759"/>
<dbReference type="Gene3D" id="3.30.70.330">
    <property type="match status" value="1"/>
</dbReference>
<dbReference type="Pfam" id="PF05172">
    <property type="entry name" value="RRM_Nup35"/>
    <property type="match status" value="1"/>
</dbReference>
<dbReference type="PROSITE" id="PS51472">
    <property type="entry name" value="RRM_NUP35"/>
    <property type="match status" value="1"/>
</dbReference>
<evidence type="ECO:0000256" key="1">
    <source>
        <dbReference type="PROSITE-ProRule" id="PRU00804"/>
    </source>
</evidence>
<keyword evidence="1" id="KW-0813">Transport</keyword>
<keyword evidence="5" id="KW-1185">Reference proteome</keyword>
<dbReference type="Proteomes" id="UP000053477">
    <property type="component" value="Unassembled WGS sequence"/>
</dbReference>
<evidence type="ECO:0000313" key="4">
    <source>
        <dbReference type="EMBL" id="KLO12690.1"/>
    </source>
</evidence>
<gene>
    <name evidence="4" type="ORF">SCHPADRAFT_904842</name>
</gene>
<organism evidence="4 5">
    <name type="scientific">Schizopora paradoxa</name>
    <dbReference type="NCBI Taxonomy" id="27342"/>
    <lineage>
        <taxon>Eukaryota</taxon>
        <taxon>Fungi</taxon>
        <taxon>Dikarya</taxon>
        <taxon>Basidiomycota</taxon>
        <taxon>Agaricomycotina</taxon>
        <taxon>Agaricomycetes</taxon>
        <taxon>Hymenochaetales</taxon>
        <taxon>Schizoporaceae</taxon>
        <taxon>Schizopora</taxon>
    </lineage>
</organism>
<keyword evidence="1" id="KW-0509">mRNA transport</keyword>
<feature type="region of interest" description="Disordered" evidence="2">
    <location>
        <begin position="280"/>
        <end position="303"/>
    </location>
</feature>
<protein>
    <recommendedName>
        <fullName evidence="3">RRM Nup35-type domain-containing protein</fullName>
    </recommendedName>
</protein>
<name>A0A0H2RL53_9AGAM</name>
<feature type="domain" description="RRM Nup35-type" evidence="3">
    <location>
        <begin position="186"/>
        <end position="272"/>
    </location>
</feature>
<sequence>MQSSSSSPFHTTLSYNLSQDRSRGAASTAASPYGAGSGNMNYGWNNPTASGPVPYPTGASLNDSLSQSRSQYQPGYLLSLAQSQAGQQGTPRFDEPHLIPTRAKMNPSFPRNTSSDFGTESIFESTKHGHHEGLDDEDGPPNISVNDLVNDVYIDPHRIKQNFYSTPSRSTNVTNKQSGAQAQSSQFQTLYVVVFGYPTTRFSPTAAHFQSLAEGGTTEIEICSDVENAFKLGYKFPWEAARALRKNGEIVSGEGGRWIVGVKWADSLLAEEILGSAAMNNGVSSPNTHEQRVASPQTADSLDPFNSQLQRMVSTPTVPPTHSIGTPIKLAPSASAFRRVDSDSGRKANVKASGQEMGSPSKGVFGQVTDMIFGW</sequence>
<dbReference type="STRING" id="27342.A0A0H2RL53"/>